<keyword evidence="4" id="KW-1185">Reference proteome</keyword>
<evidence type="ECO:0000313" key="3">
    <source>
        <dbReference type="EMBL" id="KAF5373993.1"/>
    </source>
</evidence>
<dbReference type="Pfam" id="PF00394">
    <property type="entry name" value="Cu-oxidase"/>
    <property type="match status" value="1"/>
</dbReference>
<dbReference type="InterPro" id="IPR001117">
    <property type="entry name" value="Cu-oxidase_2nd"/>
</dbReference>
<proteinExistence type="inferred from homology"/>
<name>A0A8H5GZM2_9AGAR</name>
<dbReference type="Gene3D" id="2.60.40.420">
    <property type="entry name" value="Cupredoxins - blue copper proteins"/>
    <property type="match status" value="2"/>
</dbReference>
<organism evidence="3 4">
    <name type="scientific">Tricholomella constricta</name>
    <dbReference type="NCBI Taxonomy" id="117010"/>
    <lineage>
        <taxon>Eukaryota</taxon>
        <taxon>Fungi</taxon>
        <taxon>Dikarya</taxon>
        <taxon>Basidiomycota</taxon>
        <taxon>Agaricomycotina</taxon>
        <taxon>Agaricomycetes</taxon>
        <taxon>Agaricomycetidae</taxon>
        <taxon>Agaricales</taxon>
        <taxon>Tricholomatineae</taxon>
        <taxon>Lyophyllaceae</taxon>
        <taxon>Tricholomella</taxon>
    </lineage>
</organism>
<sequence length="283" mass="31133">MTIIEVDGVNVEPLTVDSIQILAGQCYSFVLKANQPIGNYWVRAEPNVGTTGFAGGVNSAVLRYLLAPNADPMTPQPPSVNPMLEMNLRPLFNAAAPGLPGPGGADVAINLAITCDYDTPFHDERCHLRPANCASPAPDHERRSNGAVPSSVWKRLYLASEQGHRTYNSRRFYWKPSSLPSSRTFVLCRSSFVAPEVQLTTTSTQFSVMSYLRAARAIMSRSDSKQTRPMDSPLTTISHIDWHFEMGLAVVFAEDTPTVSTFNPPPSWDELCPIYDAMNPEDL</sequence>
<evidence type="ECO:0000259" key="2">
    <source>
        <dbReference type="Pfam" id="PF00394"/>
    </source>
</evidence>
<dbReference type="SUPFAM" id="SSF49503">
    <property type="entry name" value="Cupredoxins"/>
    <property type="match status" value="2"/>
</dbReference>
<protein>
    <recommendedName>
        <fullName evidence="2">Plastocyanin-like domain-containing protein</fullName>
    </recommendedName>
</protein>
<evidence type="ECO:0000256" key="1">
    <source>
        <dbReference type="ARBA" id="ARBA00010609"/>
    </source>
</evidence>
<comment type="caution">
    <text evidence="3">The sequence shown here is derived from an EMBL/GenBank/DDBJ whole genome shotgun (WGS) entry which is preliminary data.</text>
</comment>
<gene>
    <name evidence="3" type="ORF">D9615_009894</name>
</gene>
<accession>A0A8H5GZM2</accession>
<dbReference type="AlphaFoldDB" id="A0A8H5GZM2"/>
<feature type="domain" description="Plastocyanin-like" evidence="2">
    <location>
        <begin position="1"/>
        <end position="64"/>
    </location>
</feature>
<reference evidence="3 4" key="1">
    <citation type="journal article" date="2020" name="ISME J.">
        <title>Uncovering the hidden diversity of litter-decomposition mechanisms in mushroom-forming fungi.</title>
        <authorList>
            <person name="Floudas D."/>
            <person name="Bentzer J."/>
            <person name="Ahren D."/>
            <person name="Johansson T."/>
            <person name="Persson P."/>
            <person name="Tunlid A."/>
        </authorList>
    </citation>
    <scope>NUCLEOTIDE SEQUENCE [LARGE SCALE GENOMIC DNA]</scope>
    <source>
        <strain evidence="3 4">CBS 661.87</strain>
    </source>
</reference>
<dbReference type="Proteomes" id="UP000565441">
    <property type="component" value="Unassembled WGS sequence"/>
</dbReference>
<dbReference type="OrthoDB" id="3018756at2759"/>
<evidence type="ECO:0000313" key="4">
    <source>
        <dbReference type="Proteomes" id="UP000565441"/>
    </source>
</evidence>
<comment type="similarity">
    <text evidence="1">Belongs to the multicopper oxidase family.</text>
</comment>
<dbReference type="InterPro" id="IPR008972">
    <property type="entry name" value="Cupredoxin"/>
</dbReference>
<dbReference type="EMBL" id="JAACJP010000038">
    <property type="protein sequence ID" value="KAF5373993.1"/>
    <property type="molecule type" value="Genomic_DNA"/>
</dbReference>
<dbReference type="GO" id="GO:0016491">
    <property type="term" value="F:oxidoreductase activity"/>
    <property type="evidence" value="ECO:0007669"/>
    <property type="project" value="UniProtKB-ARBA"/>
</dbReference>
<dbReference type="FunFam" id="2.60.40.420:FF:000045">
    <property type="entry name" value="Laccase 2"/>
    <property type="match status" value="1"/>
</dbReference>